<reference evidence="1" key="1">
    <citation type="submission" date="2021-06" db="EMBL/GenBank/DDBJ databases">
        <authorList>
            <person name="Kallberg Y."/>
            <person name="Tangrot J."/>
            <person name="Rosling A."/>
        </authorList>
    </citation>
    <scope>NUCLEOTIDE SEQUENCE</scope>
    <source>
        <strain evidence="1">MA461A</strain>
    </source>
</reference>
<accession>A0ACA9QYE1</accession>
<evidence type="ECO:0000313" key="1">
    <source>
        <dbReference type="EMBL" id="CAG8769223.1"/>
    </source>
</evidence>
<comment type="caution">
    <text evidence="1">The sequence shown here is derived from an EMBL/GenBank/DDBJ whole genome shotgun (WGS) entry which is preliminary data.</text>
</comment>
<name>A0ACA9QYE1_9GLOM</name>
<keyword evidence="2" id="KW-1185">Reference proteome</keyword>
<dbReference type="Proteomes" id="UP000789920">
    <property type="component" value="Unassembled WGS sequence"/>
</dbReference>
<proteinExistence type="predicted"/>
<feature type="non-terminal residue" evidence="1">
    <location>
        <position position="1"/>
    </location>
</feature>
<evidence type="ECO:0000313" key="2">
    <source>
        <dbReference type="Proteomes" id="UP000789920"/>
    </source>
</evidence>
<gene>
    <name evidence="1" type="ORF">RPERSI_LOCUS16195</name>
</gene>
<protein>
    <submittedName>
        <fullName evidence="1">3111_t:CDS:1</fullName>
    </submittedName>
</protein>
<feature type="non-terminal residue" evidence="1">
    <location>
        <position position="313"/>
    </location>
</feature>
<dbReference type="EMBL" id="CAJVQC010039730">
    <property type="protein sequence ID" value="CAG8769223.1"/>
    <property type="molecule type" value="Genomic_DNA"/>
</dbReference>
<organism evidence="1 2">
    <name type="scientific">Racocetra persica</name>
    <dbReference type="NCBI Taxonomy" id="160502"/>
    <lineage>
        <taxon>Eukaryota</taxon>
        <taxon>Fungi</taxon>
        <taxon>Fungi incertae sedis</taxon>
        <taxon>Mucoromycota</taxon>
        <taxon>Glomeromycotina</taxon>
        <taxon>Glomeromycetes</taxon>
        <taxon>Diversisporales</taxon>
        <taxon>Gigasporaceae</taxon>
        <taxon>Racocetra</taxon>
    </lineage>
</organism>
<sequence length="313" mass="35085">MAAALSLSNLLHPTPNHSYMQPNFTHLYDAAHDPSMSMRSNASVDRQNAPRPYKCNICHRGFYRLEHQTRHIRTHTGEKPHHCDFPGCEKRFSRSDELTRHKRIHSNTNKKDKRKQQQKMTVEFKNNAFRVISNDNNEFNLMSPPLSAVFDGQAPSPQMCNDNGSDEEHDFIPTPVHTPGISPEPSPNLGPLADSDSFHAQTVNNALLPGFGRMSIENYEWKPQCHSNFTIMTPTPVLSNRISDIVNDPTFSPRARALPPLTNNNNTVPTANSTTGSIGSIGSIGVNNSCFGIFNNNANTFDYGRQYQNLPPF</sequence>